<dbReference type="Proteomes" id="UP000823561">
    <property type="component" value="Chromosome 12"/>
</dbReference>
<feature type="non-terminal residue" evidence="1">
    <location>
        <position position="54"/>
    </location>
</feature>
<evidence type="ECO:0000313" key="2">
    <source>
        <dbReference type="Proteomes" id="UP000823561"/>
    </source>
</evidence>
<organism evidence="1 2">
    <name type="scientific">Alosa alosa</name>
    <name type="common">allis shad</name>
    <dbReference type="NCBI Taxonomy" id="278164"/>
    <lineage>
        <taxon>Eukaryota</taxon>
        <taxon>Metazoa</taxon>
        <taxon>Chordata</taxon>
        <taxon>Craniata</taxon>
        <taxon>Vertebrata</taxon>
        <taxon>Euteleostomi</taxon>
        <taxon>Actinopterygii</taxon>
        <taxon>Neopterygii</taxon>
        <taxon>Teleostei</taxon>
        <taxon>Clupei</taxon>
        <taxon>Clupeiformes</taxon>
        <taxon>Clupeoidei</taxon>
        <taxon>Clupeidae</taxon>
        <taxon>Alosa</taxon>
    </lineage>
</organism>
<name>A0AAV6GAW5_9TELE</name>
<dbReference type="EMBL" id="JADWDJ010000012">
    <property type="protein sequence ID" value="KAG5272243.1"/>
    <property type="molecule type" value="Genomic_DNA"/>
</dbReference>
<gene>
    <name evidence="1" type="ORF">AALO_G00163190</name>
</gene>
<evidence type="ECO:0000313" key="1">
    <source>
        <dbReference type="EMBL" id="KAG5272243.1"/>
    </source>
</evidence>
<protein>
    <submittedName>
        <fullName evidence="1">Uncharacterized protein</fullName>
    </submittedName>
</protein>
<sequence>DLACVLLFIVVPSTINHHLIANPDPAVKALLTIFNTDIRTKTQRNNQRIQHLVP</sequence>
<feature type="non-terminal residue" evidence="1">
    <location>
        <position position="1"/>
    </location>
</feature>
<keyword evidence="2" id="KW-1185">Reference proteome</keyword>
<dbReference type="AlphaFoldDB" id="A0AAV6GAW5"/>
<comment type="caution">
    <text evidence="1">The sequence shown here is derived from an EMBL/GenBank/DDBJ whole genome shotgun (WGS) entry which is preliminary data.</text>
</comment>
<reference evidence="1" key="1">
    <citation type="submission" date="2020-10" db="EMBL/GenBank/DDBJ databases">
        <title>Chromosome-scale genome assembly of the Allis shad, Alosa alosa.</title>
        <authorList>
            <person name="Margot Z."/>
            <person name="Christophe K."/>
            <person name="Cabau C."/>
            <person name="Louis A."/>
            <person name="Berthelot C."/>
            <person name="Parey E."/>
            <person name="Roest Crollius H."/>
            <person name="Montfort J."/>
            <person name="Robinson-Rechavi M."/>
            <person name="Bucao C."/>
            <person name="Bouchez O."/>
            <person name="Gislard M."/>
            <person name="Lluch J."/>
            <person name="Milhes M."/>
            <person name="Lampietro C."/>
            <person name="Lopez Roques C."/>
            <person name="Donnadieu C."/>
            <person name="Braasch I."/>
            <person name="Desvignes T."/>
            <person name="Postlethwait J."/>
            <person name="Bobe J."/>
            <person name="Guiguen Y."/>
        </authorList>
    </citation>
    <scope>NUCLEOTIDE SEQUENCE</scope>
    <source>
        <strain evidence="1">M-15738</strain>
        <tissue evidence="1">Blood</tissue>
    </source>
</reference>
<proteinExistence type="predicted"/>
<accession>A0AAV6GAW5</accession>